<feature type="domain" description="Integrase catalytic" evidence="2">
    <location>
        <begin position="126"/>
        <end position="202"/>
    </location>
</feature>
<dbReference type="PROSITE" id="PS50994">
    <property type="entry name" value="INTEGRASE"/>
    <property type="match status" value="1"/>
</dbReference>
<dbReference type="Pfam" id="PF13276">
    <property type="entry name" value="HTH_21"/>
    <property type="match status" value="1"/>
</dbReference>
<evidence type="ECO:0000313" key="4">
    <source>
        <dbReference type="Proteomes" id="UP000199413"/>
    </source>
</evidence>
<name>A0A1C6SP66_9ACTN</name>
<gene>
    <name evidence="3" type="ORF">GA0070624_4200</name>
</gene>
<dbReference type="InterPro" id="IPR001584">
    <property type="entry name" value="Integrase_cat-core"/>
</dbReference>
<dbReference type="InterPro" id="IPR036397">
    <property type="entry name" value="RNaseH_sf"/>
</dbReference>
<reference evidence="4" key="1">
    <citation type="submission" date="2016-06" db="EMBL/GenBank/DDBJ databases">
        <authorList>
            <person name="Varghese N."/>
            <person name="Submissions Spin"/>
        </authorList>
    </citation>
    <scope>NUCLEOTIDE SEQUENCE [LARGE SCALE GENOMIC DNA]</scope>
    <source>
        <strain evidence="4">DSM 45431</strain>
    </source>
</reference>
<dbReference type="SUPFAM" id="SSF53098">
    <property type="entry name" value="Ribonuclease H-like"/>
    <property type="match status" value="1"/>
</dbReference>
<organism evidence="3 4">
    <name type="scientific">Micromonospora rhizosphaerae</name>
    <dbReference type="NCBI Taxonomy" id="568872"/>
    <lineage>
        <taxon>Bacteria</taxon>
        <taxon>Bacillati</taxon>
        <taxon>Actinomycetota</taxon>
        <taxon>Actinomycetes</taxon>
        <taxon>Micromonosporales</taxon>
        <taxon>Micromonosporaceae</taxon>
        <taxon>Micromonospora</taxon>
    </lineage>
</organism>
<dbReference type="Proteomes" id="UP000199413">
    <property type="component" value="Unassembled WGS sequence"/>
</dbReference>
<protein>
    <submittedName>
        <fullName evidence="3">Integrase core domain-containing protein</fullName>
    </submittedName>
</protein>
<dbReference type="InterPro" id="IPR025948">
    <property type="entry name" value="HTH-like_dom"/>
</dbReference>
<evidence type="ECO:0000313" key="3">
    <source>
        <dbReference type="EMBL" id="SCL31079.1"/>
    </source>
</evidence>
<evidence type="ECO:0000256" key="1">
    <source>
        <dbReference type="ARBA" id="ARBA00002286"/>
    </source>
</evidence>
<dbReference type="InterPro" id="IPR050900">
    <property type="entry name" value="Transposase_IS3/IS150/IS904"/>
</dbReference>
<dbReference type="Pfam" id="PF00665">
    <property type="entry name" value="rve"/>
    <property type="match status" value="1"/>
</dbReference>
<sequence>MTSRFRFISAHRAVFGVKRLCRVLAVSRSGFYRWAASEPARQDRVAAEDALAEQIRIIHADSGGTYGSPRVTVELHDQGVRVNRKRVERIMRQRDVVGRHLRRRKRTTIADPAAPPAPDLIGRDFTATAPDQRWCGDITYLRVGGGWLYLATVIDIATRRLIGWSINTHMRTSLVIDALNAAVAARGGQVDGVIFHSDRGAQGGFNWSSQHLVGEVKRWRMGWGRSGFGSIGVRFLRRDGRRWRGVRTGSGSGLRSVAV</sequence>
<keyword evidence="4" id="KW-1185">Reference proteome</keyword>
<dbReference type="OrthoDB" id="3215922at2"/>
<dbReference type="InterPro" id="IPR048020">
    <property type="entry name" value="Transpos_IS3"/>
</dbReference>
<dbReference type="InterPro" id="IPR012337">
    <property type="entry name" value="RNaseH-like_sf"/>
</dbReference>
<comment type="function">
    <text evidence="1">Involved in the transposition of the insertion sequence.</text>
</comment>
<evidence type="ECO:0000259" key="2">
    <source>
        <dbReference type="PROSITE" id="PS50994"/>
    </source>
</evidence>
<accession>A0A1C6SP66</accession>
<dbReference type="STRING" id="568872.GA0070624_4200"/>
<dbReference type="NCBIfam" id="NF033516">
    <property type="entry name" value="transpos_IS3"/>
    <property type="match status" value="1"/>
</dbReference>
<dbReference type="PANTHER" id="PTHR46889">
    <property type="entry name" value="TRANSPOSASE INSF FOR INSERTION SEQUENCE IS3B-RELATED"/>
    <property type="match status" value="1"/>
</dbReference>
<dbReference type="GO" id="GO:0015074">
    <property type="term" value="P:DNA integration"/>
    <property type="evidence" value="ECO:0007669"/>
    <property type="project" value="InterPro"/>
</dbReference>
<proteinExistence type="predicted"/>
<dbReference type="RefSeq" id="WP_091343573.1">
    <property type="nucleotide sequence ID" value="NZ_FMHV01000002.1"/>
</dbReference>
<dbReference type="EMBL" id="FMHV01000002">
    <property type="protein sequence ID" value="SCL31079.1"/>
    <property type="molecule type" value="Genomic_DNA"/>
</dbReference>
<dbReference type="PANTHER" id="PTHR46889:SF4">
    <property type="entry name" value="TRANSPOSASE INSO FOR INSERTION SEQUENCE ELEMENT IS911B-RELATED"/>
    <property type="match status" value="1"/>
</dbReference>
<dbReference type="GO" id="GO:0003676">
    <property type="term" value="F:nucleic acid binding"/>
    <property type="evidence" value="ECO:0007669"/>
    <property type="project" value="InterPro"/>
</dbReference>
<dbReference type="Gene3D" id="3.30.420.10">
    <property type="entry name" value="Ribonuclease H-like superfamily/Ribonuclease H"/>
    <property type="match status" value="1"/>
</dbReference>
<dbReference type="AlphaFoldDB" id="A0A1C6SP66"/>